<name>A0A3M3M2C9_PSECA</name>
<evidence type="ECO:0000313" key="1">
    <source>
        <dbReference type="EMBL" id="RMN41535.1"/>
    </source>
</evidence>
<evidence type="ECO:0000313" key="2">
    <source>
        <dbReference type="Proteomes" id="UP000281372"/>
    </source>
</evidence>
<dbReference type="EMBL" id="RBOW01000058">
    <property type="protein sequence ID" value="RMN41535.1"/>
    <property type="molecule type" value="Genomic_DNA"/>
</dbReference>
<gene>
    <name evidence="1" type="ORF">ALQ64_01556</name>
</gene>
<reference evidence="1 2" key="1">
    <citation type="submission" date="2018-08" db="EMBL/GenBank/DDBJ databases">
        <title>Recombination of ecologically and evolutionarily significant loci maintains genetic cohesion in the Pseudomonas syringae species complex.</title>
        <authorList>
            <person name="Dillon M."/>
            <person name="Thakur S."/>
            <person name="Almeida R.N.D."/>
            <person name="Weir B.S."/>
            <person name="Guttman D.S."/>
        </authorList>
    </citation>
    <scope>NUCLEOTIDE SEQUENCE [LARGE SCALE GENOMIC DNA]</scope>
    <source>
        <strain evidence="1 2">ICMP 2821</strain>
    </source>
</reference>
<organism evidence="1 2">
    <name type="scientific">Pseudomonas cannabina</name>
    <dbReference type="NCBI Taxonomy" id="86840"/>
    <lineage>
        <taxon>Bacteria</taxon>
        <taxon>Pseudomonadati</taxon>
        <taxon>Pseudomonadota</taxon>
        <taxon>Gammaproteobacteria</taxon>
        <taxon>Pseudomonadales</taxon>
        <taxon>Pseudomonadaceae</taxon>
        <taxon>Pseudomonas</taxon>
    </lineage>
</organism>
<dbReference type="Proteomes" id="UP000281372">
    <property type="component" value="Unassembled WGS sequence"/>
</dbReference>
<comment type="caution">
    <text evidence="1">The sequence shown here is derived from an EMBL/GenBank/DDBJ whole genome shotgun (WGS) entry which is preliminary data.</text>
</comment>
<accession>A0A3M3M2C9</accession>
<dbReference type="AlphaFoldDB" id="A0A3M3M2C9"/>
<proteinExistence type="predicted"/>
<sequence>MPSGVLPTIKMKLAREIYRDEPTQAFGVGDIGAVDLNLASRRYSDIGHPRRLNPVARLPGIQGGRNLLLAALHPVWLQGEDIDQGSSLRSRRRGIKLLEYR</sequence>
<protein>
    <submittedName>
        <fullName evidence="1">Uncharacterized protein</fullName>
    </submittedName>
</protein>